<comment type="caution">
    <text evidence="2">The sequence shown here is derived from an EMBL/GenBank/DDBJ whole genome shotgun (WGS) entry which is preliminary data.</text>
</comment>
<organism evidence="2 3">
    <name type="scientific">Zophobas morio</name>
    <dbReference type="NCBI Taxonomy" id="2755281"/>
    <lineage>
        <taxon>Eukaryota</taxon>
        <taxon>Metazoa</taxon>
        <taxon>Ecdysozoa</taxon>
        <taxon>Arthropoda</taxon>
        <taxon>Hexapoda</taxon>
        <taxon>Insecta</taxon>
        <taxon>Pterygota</taxon>
        <taxon>Neoptera</taxon>
        <taxon>Endopterygota</taxon>
        <taxon>Coleoptera</taxon>
        <taxon>Polyphaga</taxon>
        <taxon>Cucujiformia</taxon>
        <taxon>Tenebrionidae</taxon>
        <taxon>Zophobas</taxon>
    </lineage>
</organism>
<gene>
    <name evidence="2" type="ORF">Zmor_008214</name>
</gene>
<feature type="compositionally biased region" description="Basic residues" evidence="1">
    <location>
        <begin position="168"/>
        <end position="186"/>
    </location>
</feature>
<dbReference type="Proteomes" id="UP001168821">
    <property type="component" value="Unassembled WGS sequence"/>
</dbReference>
<sequence length="186" mass="21892">MRNRFLMNGGDFVRAFVFPNPTFGKIINTSMKGGGRSVEIAVFWDKGKSAGWVTTRSMVVIKISTLLLLTTVLNKCLANPGHHVHHRIHIPTKIKTIFHTKIIKIPEHHHYIHEKEKPHLVKVPEHHHYFHEKEKENLEVHDWDNKDDDIDTHSDWESDHRGSYGHNIFKKHVSTTPRRRHKKRKH</sequence>
<keyword evidence="3" id="KW-1185">Reference proteome</keyword>
<evidence type="ECO:0000256" key="1">
    <source>
        <dbReference type="SAM" id="MobiDB-lite"/>
    </source>
</evidence>
<feature type="region of interest" description="Disordered" evidence="1">
    <location>
        <begin position="167"/>
        <end position="186"/>
    </location>
</feature>
<accession>A0AA38IV41</accession>
<proteinExistence type="predicted"/>
<reference evidence="2" key="1">
    <citation type="journal article" date="2023" name="G3 (Bethesda)">
        <title>Whole genome assemblies of Zophobas morio and Tenebrio molitor.</title>
        <authorList>
            <person name="Kaur S."/>
            <person name="Stinson S.A."/>
            <person name="diCenzo G.C."/>
        </authorList>
    </citation>
    <scope>NUCLEOTIDE SEQUENCE</scope>
    <source>
        <strain evidence="2">QUZm001</strain>
    </source>
</reference>
<evidence type="ECO:0000313" key="3">
    <source>
        <dbReference type="Proteomes" id="UP001168821"/>
    </source>
</evidence>
<dbReference type="EMBL" id="JALNTZ010000002">
    <property type="protein sequence ID" value="KAJ3664007.1"/>
    <property type="molecule type" value="Genomic_DNA"/>
</dbReference>
<dbReference type="AlphaFoldDB" id="A0AA38IV41"/>
<evidence type="ECO:0000313" key="2">
    <source>
        <dbReference type="EMBL" id="KAJ3664007.1"/>
    </source>
</evidence>
<name>A0AA38IV41_9CUCU</name>
<protein>
    <submittedName>
        <fullName evidence="2">Uncharacterized protein</fullName>
    </submittedName>
</protein>